<name>A0ABY7U3C6_9SPHN</name>
<feature type="signal peptide" evidence="1">
    <location>
        <begin position="1"/>
        <end position="21"/>
    </location>
</feature>
<organism evidence="2 3">
    <name type="scientific">Novosphingobium humi</name>
    <dbReference type="NCBI Taxonomy" id="2282397"/>
    <lineage>
        <taxon>Bacteria</taxon>
        <taxon>Pseudomonadati</taxon>
        <taxon>Pseudomonadota</taxon>
        <taxon>Alphaproteobacteria</taxon>
        <taxon>Sphingomonadales</taxon>
        <taxon>Sphingomonadaceae</taxon>
        <taxon>Novosphingobium</taxon>
    </lineage>
</organism>
<evidence type="ECO:0000313" key="2">
    <source>
        <dbReference type="EMBL" id="WCT78774.1"/>
    </source>
</evidence>
<keyword evidence="1" id="KW-0732">Signal</keyword>
<sequence length="319" mass="33647">MMRGHGLAGLVALGLATQALALDPPPAPRRESEQRGGKEPLAAIEVMTSLSSQTSHRGDMFPIRLVEPVMVDGQQVLAAGALGVGEVIEAKPARGGGAPGILTLGLRYLEVGGRQIPLRLADPTMKGRDRMAGDLQKAERNVFISPVRSLPLNLVTVFREGGEVTLAAGTRSAAFLSWSAPDAPIATPSGGRALVVFFRPPALSWRVIGCTVSEDGRKVSSLGAGRWFAASVSPGTHIFRATGETRDELRMDLAAGQVAYVACRMRMSALIARPTLMPASKSEYGAQKLRMTDEDDMGAPEAGALRGEGVMALPMAMRP</sequence>
<gene>
    <name evidence="2" type="ORF">PQ457_07350</name>
</gene>
<proteinExistence type="predicted"/>
<accession>A0ABY7U3C6</accession>
<dbReference type="RefSeq" id="WP_273619078.1">
    <property type="nucleotide sequence ID" value="NZ_CP117417.1"/>
</dbReference>
<feature type="chain" id="PRO_5046448000" evidence="1">
    <location>
        <begin position="22"/>
        <end position="319"/>
    </location>
</feature>
<reference evidence="2 3" key="1">
    <citation type="submission" date="2023-02" db="EMBL/GenBank/DDBJ databases">
        <title>Genome sequence of Novosphingobium humi KACC 19094.</title>
        <authorList>
            <person name="Kim S."/>
            <person name="Heo J."/>
            <person name="Kwon S.-W."/>
        </authorList>
    </citation>
    <scope>NUCLEOTIDE SEQUENCE [LARGE SCALE GENOMIC DNA]</scope>
    <source>
        <strain evidence="2 3">KACC 19094</strain>
    </source>
</reference>
<evidence type="ECO:0000313" key="3">
    <source>
        <dbReference type="Proteomes" id="UP001218231"/>
    </source>
</evidence>
<evidence type="ECO:0000256" key="1">
    <source>
        <dbReference type="SAM" id="SignalP"/>
    </source>
</evidence>
<dbReference type="Proteomes" id="UP001218231">
    <property type="component" value="Chromosome"/>
</dbReference>
<dbReference type="EMBL" id="CP117417">
    <property type="protein sequence ID" value="WCT78774.1"/>
    <property type="molecule type" value="Genomic_DNA"/>
</dbReference>
<keyword evidence="3" id="KW-1185">Reference proteome</keyword>
<protein>
    <submittedName>
        <fullName evidence="2">Uncharacterized protein</fullName>
    </submittedName>
</protein>